<evidence type="ECO:0000313" key="9">
    <source>
        <dbReference type="EMBL" id="MFF5897981.1"/>
    </source>
</evidence>
<dbReference type="Gene3D" id="1.25.40.10">
    <property type="entry name" value="Tetratricopeptide repeat domain"/>
    <property type="match status" value="1"/>
</dbReference>
<protein>
    <submittedName>
        <fullName evidence="9">BTAD domain-containing putative transcriptional regulator</fullName>
    </submittedName>
</protein>
<keyword evidence="5" id="KW-0804">Transcription</keyword>
<dbReference type="SMART" id="SM00862">
    <property type="entry name" value="Trans_reg_C"/>
    <property type="match status" value="1"/>
</dbReference>
<dbReference type="EMBL" id="JBIBEG010000005">
    <property type="protein sequence ID" value="MFF5897981.1"/>
    <property type="molecule type" value="Genomic_DNA"/>
</dbReference>
<proteinExistence type="inferred from homology"/>
<dbReference type="PANTHER" id="PTHR35807:SF1">
    <property type="entry name" value="TRANSCRIPTIONAL REGULATOR REDD"/>
    <property type="match status" value="1"/>
</dbReference>
<evidence type="ECO:0000256" key="6">
    <source>
        <dbReference type="SAM" id="MobiDB-lite"/>
    </source>
</evidence>
<dbReference type="InterPro" id="IPR036388">
    <property type="entry name" value="WH-like_DNA-bd_sf"/>
</dbReference>
<sequence>MTSPHQGGRRSGPPGRQEPGPPTEFRILGPTEIWARGARVPLTAAKQRTVLAALLLSPGRFVSDLWLGELLWGPTPPATKSAQLYTYISRLRRSCEPGVRLVRRHRGYGLVMGSAQLDWTVFQQLAEQGRQYVVQHRYAEAAAGLEAALRLWRGPALADVTEFLARTELPLLEEARLRAVDQRMQAVLALGRHDAALPELTRLVAENPARESLRGHLMTALYRCDRQMDALRVYEQGRRVLQAELGVAPGAALRALHRAVLLEQLPGPVAAEPLTLTVRRAGSVPPGPDTPGGAPAGSGHSPWQGLVPAMLPVDAAGFVGRRTELRRVLAVLRDSGGPYRGVVLTGAAGVGTSALAVRAGHACRDEFRHGQLYIDLREEGGRPKDPRDVLGSFLRALMYVRGEDLPPTLDERVQLYRSALSRRRLLVVLDNALDERQVRPLLASGSGCRVLISGGRQFASMEGVRVVPVGRLDETEAWELLSSRVGQARLDAEPEATARLLALCEGLPLALRFCATRLVTRPQWPVGRLVDRLERGEVRPDAWGEGDHELWNVLRAGVMRLEPPLRPVLRTLARTEPGVFSPAGAAQRLNWPEERARGALDALVEGGLLEMVGGSHGTAAADGATDRAPGGAPPFPPGGSSAVLPEQERYRCTPLVRLVVREPECVTEGA</sequence>
<feature type="domain" description="OmpR/PhoB-type" evidence="7">
    <location>
        <begin position="37"/>
        <end position="112"/>
    </location>
</feature>
<dbReference type="Gene3D" id="3.40.50.300">
    <property type="entry name" value="P-loop containing nucleotide triphosphate hydrolases"/>
    <property type="match status" value="1"/>
</dbReference>
<dbReference type="InterPro" id="IPR051677">
    <property type="entry name" value="AfsR-DnrI-RedD_regulator"/>
</dbReference>
<dbReference type="PRINTS" id="PR00364">
    <property type="entry name" value="DISEASERSIST"/>
</dbReference>
<feature type="compositionally biased region" description="Low complexity" evidence="6">
    <location>
        <begin position="617"/>
        <end position="630"/>
    </location>
</feature>
<dbReference type="SMART" id="SM01043">
    <property type="entry name" value="BTAD"/>
    <property type="match status" value="1"/>
</dbReference>
<dbReference type="CDD" id="cd15831">
    <property type="entry name" value="BTAD"/>
    <property type="match status" value="1"/>
</dbReference>
<dbReference type="SUPFAM" id="SSF48452">
    <property type="entry name" value="TPR-like"/>
    <property type="match status" value="1"/>
</dbReference>
<evidence type="ECO:0000256" key="5">
    <source>
        <dbReference type="ARBA" id="ARBA00023163"/>
    </source>
</evidence>
<dbReference type="RefSeq" id="WP_387903799.1">
    <property type="nucleotide sequence ID" value="NZ_JBIBEG010000005.1"/>
</dbReference>
<dbReference type="Pfam" id="PF03704">
    <property type="entry name" value="BTAD"/>
    <property type="match status" value="1"/>
</dbReference>
<keyword evidence="2" id="KW-0902">Two-component regulatory system</keyword>
<evidence type="ECO:0000256" key="4">
    <source>
        <dbReference type="ARBA" id="ARBA00023125"/>
    </source>
</evidence>
<reference evidence="9 10" key="1">
    <citation type="submission" date="2024-10" db="EMBL/GenBank/DDBJ databases">
        <title>The Natural Products Discovery Center: Release of the First 8490 Sequenced Strains for Exploring Actinobacteria Biosynthetic Diversity.</title>
        <authorList>
            <person name="Kalkreuter E."/>
            <person name="Kautsar S.A."/>
            <person name="Yang D."/>
            <person name="Bader C.D."/>
            <person name="Teijaro C.N."/>
            <person name="Fluegel L."/>
            <person name="Davis C.M."/>
            <person name="Simpson J.R."/>
            <person name="Lauterbach L."/>
            <person name="Steele A.D."/>
            <person name="Gui C."/>
            <person name="Meng S."/>
            <person name="Li G."/>
            <person name="Viehrig K."/>
            <person name="Ye F."/>
            <person name="Su P."/>
            <person name="Kiefer A.F."/>
            <person name="Nichols A."/>
            <person name="Cepeda A.J."/>
            <person name="Yan W."/>
            <person name="Fan B."/>
            <person name="Jiang Y."/>
            <person name="Adhikari A."/>
            <person name="Zheng C.-J."/>
            <person name="Schuster L."/>
            <person name="Cowan T.M."/>
            <person name="Smanski M.J."/>
            <person name="Chevrette M.G."/>
            <person name="De Carvalho L.P.S."/>
            <person name="Shen B."/>
        </authorList>
    </citation>
    <scope>NUCLEOTIDE SEQUENCE [LARGE SCALE GENOMIC DNA]</scope>
    <source>
        <strain evidence="9 10">NPDC012540</strain>
    </source>
</reference>
<organism evidence="9 10">
    <name type="scientific">Streptomyces argenteolus</name>
    <dbReference type="NCBI Taxonomy" id="67274"/>
    <lineage>
        <taxon>Bacteria</taxon>
        <taxon>Bacillati</taxon>
        <taxon>Actinomycetota</taxon>
        <taxon>Actinomycetes</taxon>
        <taxon>Kitasatosporales</taxon>
        <taxon>Streptomycetaceae</taxon>
        <taxon>Streptomyces</taxon>
    </lineage>
</organism>
<dbReference type="Proteomes" id="UP001602322">
    <property type="component" value="Unassembled WGS sequence"/>
</dbReference>
<keyword evidence="10" id="KW-1185">Reference proteome</keyword>
<feature type="region of interest" description="Disordered" evidence="6">
    <location>
        <begin position="1"/>
        <end position="26"/>
    </location>
</feature>
<feature type="region of interest" description="Disordered" evidence="6">
    <location>
        <begin position="617"/>
        <end position="644"/>
    </location>
</feature>
<gene>
    <name evidence="9" type="ORF">ACFY8O_18880</name>
</gene>
<keyword evidence="4" id="KW-0238">DNA-binding</keyword>
<evidence type="ECO:0000313" key="10">
    <source>
        <dbReference type="Proteomes" id="UP001602322"/>
    </source>
</evidence>
<keyword evidence="3" id="KW-0805">Transcription regulation</keyword>
<comment type="caution">
    <text evidence="9">The sequence shown here is derived from an EMBL/GenBank/DDBJ whole genome shotgun (WGS) entry which is preliminary data.</text>
</comment>
<comment type="similarity">
    <text evidence="1">Belongs to the AfsR/DnrI/RedD regulatory family.</text>
</comment>
<name>A0ABW6X7J5_9ACTN</name>
<feature type="region of interest" description="Disordered" evidence="6">
    <location>
        <begin position="280"/>
        <end position="301"/>
    </location>
</feature>
<dbReference type="InterPro" id="IPR005158">
    <property type="entry name" value="BTAD"/>
</dbReference>
<accession>A0ABW6X7J5</accession>
<dbReference type="SUPFAM" id="SSF52540">
    <property type="entry name" value="P-loop containing nucleoside triphosphate hydrolases"/>
    <property type="match status" value="1"/>
</dbReference>
<evidence type="ECO:0000259" key="8">
    <source>
        <dbReference type="SMART" id="SM01043"/>
    </source>
</evidence>
<dbReference type="InterPro" id="IPR016032">
    <property type="entry name" value="Sig_transdc_resp-reg_C-effctor"/>
</dbReference>
<dbReference type="Gene3D" id="1.10.10.10">
    <property type="entry name" value="Winged helix-like DNA-binding domain superfamily/Winged helix DNA-binding domain"/>
    <property type="match status" value="1"/>
</dbReference>
<evidence type="ECO:0000256" key="1">
    <source>
        <dbReference type="ARBA" id="ARBA00005820"/>
    </source>
</evidence>
<dbReference type="SUPFAM" id="SSF46894">
    <property type="entry name" value="C-terminal effector domain of the bipartite response regulators"/>
    <property type="match status" value="1"/>
</dbReference>
<evidence type="ECO:0000256" key="3">
    <source>
        <dbReference type="ARBA" id="ARBA00023015"/>
    </source>
</evidence>
<evidence type="ECO:0000259" key="7">
    <source>
        <dbReference type="SMART" id="SM00862"/>
    </source>
</evidence>
<dbReference type="InterPro" id="IPR027417">
    <property type="entry name" value="P-loop_NTPase"/>
</dbReference>
<evidence type="ECO:0000256" key="2">
    <source>
        <dbReference type="ARBA" id="ARBA00023012"/>
    </source>
</evidence>
<feature type="compositionally biased region" description="Low complexity" evidence="6">
    <location>
        <begin position="291"/>
        <end position="301"/>
    </location>
</feature>
<feature type="domain" description="Bacterial transcriptional activator" evidence="8">
    <location>
        <begin position="117"/>
        <end position="261"/>
    </location>
</feature>
<dbReference type="InterPro" id="IPR011990">
    <property type="entry name" value="TPR-like_helical_dom_sf"/>
</dbReference>
<dbReference type="PANTHER" id="PTHR35807">
    <property type="entry name" value="TRANSCRIPTIONAL REGULATOR REDD-RELATED"/>
    <property type="match status" value="1"/>
</dbReference>
<dbReference type="InterPro" id="IPR001867">
    <property type="entry name" value="OmpR/PhoB-type_DNA-bd"/>
</dbReference>